<dbReference type="EMBL" id="NKXS01006891">
    <property type="protein sequence ID" value="PIN00569.1"/>
    <property type="molecule type" value="Genomic_DNA"/>
</dbReference>
<keyword evidence="6" id="KW-0539">Nucleus</keyword>
<evidence type="ECO:0000256" key="6">
    <source>
        <dbReference type="ARBA" id="ARBA00023242"/>
    </source>
</evidence>
<keyword evidence="5" id="KW-0804">Transcription</keyword>
<gene>
    <name evidence="8" type="ORF">CDL12_26929</name>
</gene>
<dbReference type="STRING" id="429701.A0A2G9G5H8"/>
<sequence>MDSEISKPIKFSVHKTVTTKLIAPPPKGSCSGAGTPRTVTFTVTDYDATDSSSDEGEYEGVKVKFRRVKKHVNEIRMERGSVSEMKCEKQSDTAKRKRLAVEEGGVKRYRGVRQRRWGKWAAEIRDPTRRTRIWLGTFDTAEEAAMVYDRAAIQIRGPNAQTNFIKPPEKVEPVVEAAVTEYDSGKESCENQSSPTSVLRFRTNNNDGVELEHKNTDDTNNLRTSDDPNMIDFHSKNIDDNTEDVRTLARENSGSLVGPVQGEQNEEDLLMNNYLPFDECFLDNYFDFSSSSQLIFDENRIGDGLLDKNLDGILDGDFESLTWDFNEFFDD</sequence>
<dbReference type="AlphaFoldDB" id="A0A2G9G5H8"/>
<dbReference type="GO" id="GO:0005634">
    <property type="term" value="C:nucleus"/>
    <property type="evidence" value="ECO:0007669"/>
    <property type="project" value="UniProtKB-SubCell"/>
</dbReference>
<keyword evidence="9" id="KW-1185">Reference proteome</keyword>
<dbReference type="GO" id="GO:0006952">
    <property type="term" value="P:defense response"/>
    <property type="evidence" value="ECO:0007669"/>
    <property type="project" value="UniProtKB-KW"/>
</dbReference>
<dbReference type="GO" id="GO:0003677">
    <property type="term" value="F:DNA binding"/>
    <property type="evidence" value="ECO:0007669"/>
    <property type="project" value="UniProtKB-KW"/>
</dbReference>
<protein>
    <recommendedName>
        <fullName evidence="7">AP2/ERF domain-containing protein</fullName>
    </recommendedName>
</protein>
<keyword evidence="4" id="KW-0238">DNA-binding</keyword>
<feature type="domain" description="AP2/ERF" evidence="7">
    <location>
        <begin position="108"/>
        <end position="165"/>
    </location>
</feature>
<evidence type="ECO:0000256" key="5">
    <source>
        <dbReference type="ARBA" id="ARBA00023163"/>
    </source>
</evidence>
<comment type="caution">
    <text evidence="8">The sequence shown here is derived from an EMBL/GenBank/DDBJ whole genome shotgun (WGS) entry which is preliminary data.</text>
</comment>
<keyword evidence="2" id="KW-0611">Plant defense</keyword>
<evidence type="ECO:0000259" key="7">
    <source>
        <dbReference type="PROSITE" id="PS51032"/>
    </source>
</evidence>
<comment type="subcellular location">
    <subcellularLocation>
        <location evidence="1">Nucleus</location>
    </subcellularLocation>
</comment>
<dbReference type="Gene3D" id="3.30.730.10">
    <property type="entry name" value="AP2/ERF domain"/>
    <property type="match status" value="1"/>
</dbReference>
<organism evidence="8 9">
    <name type="scientific">Handroanthus impetiginosus</name>
    <dbReference type="NCBI Taxonomy" id="429701"/>
    <lineage>
        <taxon>Eukaryota</taxon>
        <taxon>Viridiplantae</taxon>
        <taxon>Streptophyta</taxon>
        <taxon>Embryophyta</taxon>
        <taxon>Tracheophyta</taxon>
        <taxon>Spermatophyta</taxon>
        <taxon>Magnoliopsida</taxon>
        <taxon>eudicotyledons</taxon>
        <taxon>Gunneridae</taxon>
        <taxon>Pentapetalae</taxon>
        <taxon>asterids</taxon>
        <taxon>lamiids</taxon>
        <taxon>Lamiales</taxon>
        <taxon>Bignoniaceae</taxon>
        <taxon>Crescentiina</taxon>
        <taxon>Tabebuia alliance</taxon>
        <taxon>Handroanthus</taxon>
    </lineage>
</organism>
<dbReference type="PRINTS" id="PR00367">
    <property type="entry name" value="ETHRSPELEMNT"/>
</dbReference>
<accession>A0A2G9G5H8</accession>
<dbReference type="OrthoDB" id="610645at2759"/>
<dbReference type="Proteomes" id="UP000231279">
    <property type="component" value="Unassembled WGS sequence"/>
</dbReference>
<dbReference type="InterPro" id="IPR001471">
    <property type="entry name" value="AP2/ERF_dom"/>
</dbReference>
<dbReference type="Pfam" id="PF00847">
    <property type="entry name" value="AP2"/>
    <property type="match status" value="1"/>
</dbReference>
<dbReference type="InterPro" id="IPR036955">
    <property type="entry name" value="AP2/ERF_dom_sf"/>
</dbReference>
<dbReference type="PANTHER" id="PTHR31194">
    <property type="entry name" value="SHN SHINE , DNA BINDING / TRANSCRIPTION FACTOR"/>
    <property type="match status" value="1"/>
</dbReference>
<evidence type="ECO:0000256" key="3">
    <source>
        <dbReference type="ARBA" id="ARBA00023015"/>
    </source>
</evidence>
<dbReference type="PROSITE" id="PS51032">
    <property type="entry name" value="AP2_ERF"/>
    <property type="match status" value="1"/>
</dbReference>
<evidence type="ECO:0000256" key="2">
    <source>
        <dbReference type="ARBA" id="ARBA00022821"/>
    </source>
</evidence>
<dbReference type="FunFam" id="3.30.730.10:FF:000001">
    <property type="entry name" value="Ethylene-responsive transcription factor 2"/>
    <property type="match status" value="1"/>
</dbReference>
<dbReference type="SUPFAM" id="SSF54171">
    <property type="entry name" value="DNA-binding domain"/>
    <property type="match status" value="1"/>
</dbReference>
<evidence type="ECO:0000256" key="1">
    <source>
        <dbReference type="ARBA" id="ARBA00004123"/>
    </source>
</evidence>
<dbReference type="PANTHER" id="PTHR31194:SF202">
    <property type="entry name" value="ETHYLENE-RESPONSIVE TRANSCRIPTION FACTOR ERF070"/>
    <property type="match status" value="1"/>
</dbReference>
<evidence type="ECO:0000313" key="8">
    <source>
        <dbReference type="EMBL" id="PIN00569.1"/>
    </source>
</evidence>
<proteinExistence type="predicted"/>
<dbReference type="InterPro" id="IPR016177">
    <property type="entry name" value="DNA-bd_dom_sf"/>
</dbReference>
<name>A0A2G9G5H8_9LAMI</name>
<dbReference type="SMART" id="SM00380">
    <property type="entry name" value="AP2"/>
    <property type="match status" value="1"/>
</dbReference>
<dbReference type="InterPro" id="IPR050913">
    <property type="entry name" value="AP2/ERF_ERF"/>
</dbReference>
<dbReference type="GO" id="GO:0003700">
    <property type="term" value="F:DNA-binding transcription factor activity"/>
    <property type="evidence" value="ECO:0007669"/>
    <property type="project" value="InterPro"/>
</dbReference>
<keyword evidence="3" id="KW-0805">Transcription regulation</keyword>
<reference evidence="9" key="1">
    <citation type="journal article" date="2018" name="Gigascience">
        <title>Genome assembly of the Pink Ipe (Handroanthus impetiginosus, Bignoniaceae), a highly valued, ecologically keystone Neotropical timber forest tree.</title>
        <authorList>
            <person name="Silva-Junior O.B."/>
            <person name="Grattapaglia D."/>
            <person name="Novaes E."/>
            <person name="Collevatti R.G."/>
        </authorList>
    </citation>
    <scope>NUCLEOTIDE SEQUENCE [LARGE SCALE GENOMIC DNA]</scope>
    <source>
        <strain evidence="9">cv. UFG-1</strain>
    </source>
</reference>
<evidence type="ECO:0000313" key="9">
    <source>
        <dbReference type="Proteomes" id="UP000231279"/>
    </source>
</evidence>
<dbReference type="CDD" id="cd00018">
    <property type="entry name" value="AP2"/>
    <property type="match status" value="1"/>
</dbReference>
<evidence type="ECO:0000256" key="4">
    <source>
        <dbReference type="ARBA" id="ARBA00023125"/>
    </source>
</evidence>